<dbReference type="RefSeq" id="WP_129988385.1">
    <property type="nucleotide sequence ID" value="NZ_SDPU01000028.1"/>
</dbReference>
<sequence length="176" mass="20108">MTTTEDARLGRLLPDGGVQFVRHLKHQPAKVWRALTEGEHLVHWFPTDLVVVGGERVPGAELELPFWPRQVERWQIDEPVTHGELVAWEEPTLLEWIWEGDRLRWELEPHDGGTRLVLSTWFGEPGEEYLTKSGAGYHLCLAMLEELLDTGEVGYLEDARIAATEEEYRAVATRSA</sequence>
<organism evidence="3 4">
    <name type="scientific">Nocardioides iriomotensis</name>
    <dbReference type="NCBI Taxonomy" id="715784"/>
    <lineage>
        <taxon>Bacteria</taxon>
        <taxon>Bacillati</taxon>
        <taxon>Actinomycetota</taxon>
        <taxon>Actinomycetes</taxon>
        <taxon>Propionibacteriales</taxon>
        <taxon>Nocardioidaceae</taxon>
        <taxon>Nocardioides</taxon>
    </lineage>
</organism>
<proteinExistence type="inferred from homology"/>
<evidence type="ECO:0000313" key="3">
    <source>
        <dbReference type="EMBL" id="RYU10794.1"/>
    </source>
</evidence>
<keyword evidence="4" id="KW-1185">Reference proteome</keyword>
<reference evidence="3 4" key="1">
    <citation type="submission" date="2019-01" db="EMBL/GenBank/DDBJ databases">
        <title>Nocardioides guangzhouensis sp. nov., an actinobacterium isolated from soil.</title>
        <authorList>
            <person name="Fu Y."/>
            <person name="Cai Y."/>
            <person name="Lin Z."/>
            <person name="Chen P."/>
        </authorList>
    </citation>
    <scope>NUCLEOTIDE SEQUENCE [LARGE SCALE GENOMIC DNA]</scope>
    <source>
        <strain evidence="3 4">NBRC 105384</strain>
    </source>
</reference>
<comment type="caution">
    <text evidence="3">The sequence shown here is derived from an EMBL/GenBank/DDBJ whole genome shotgun (WGS) entry which is preliminary data.</text>
</comment>
<dbReference type="Pfam" id="PF08327">
    <property type="entry name" value="AHSA1"/>
    <property type="match status" value="1"/>
</dbReference>
<dbReference type="SUPFAM" id="SSF55961">
    <property type="entry name" value="Bet v1-like"/>
    <property type="match status" value="1"/>
</dbReference>
<dbReference type="Proteomes" id="UP000291189">
    <property type="component" value="Unassembled WGS sequence"/>
</dbReference>
<feature type="domain" description="Activator of Hsp90 ATPase homologue 1/2-like C-terminal" evidence="2">
    <location>
        <begin position="26"/>
        <end position="148"/>
    </location>
</feature>
<gene>
    <name evidence="3" type="ORF">ETU37_16255</name>
</gene>
<comment type="similarity">
    <text evidence="1">Belongs to the AHA1 family.</text>
</comment>
<evidence type="ECO:0000256" key="1">
    <source>
        <dbReference type="ARBA" id="ARBA00006817"/>
    </source>
</evidence>
<dbReference type="Gene3D" id="3.30.530.20">
    <property type="match status" value="1"/>
</dbReference>
<name>A0A4Q5IXJ0_9ACTN</name>
<evidence type="ECO:0000313" key="4">
    <source>
        <dbReference type="Proteomes" id="UP000291189"/>
    </source>
</evidence>
<dbReference type="AlphaFoldDB" id="A0A4Q5IXJ0"/>
<accession>A0A4Q5IXJ0</accession>
<dbReference type="InterPro" id="IPR023393">
    <property type="entry name" value="START-like_dom_sf"/>
</dbReference>
<dbReference type="EMBL" id="SDPU01000028">
    <property type="protein sequence ID" value="RYU10794.1"/>
    <property type="molecule type" value="Genomic_DNA"/>
</dbReference>
<evidence type="ECO:0000259" key="2">
    <source>
        <dbReference type="Pfam" id="PF08327"/>
    </source>
</evidence>
<dbReference type="InterPro" id="IPR013538">
    <property type="entry name" value="ASHA1/2-like_C"/>
</dbReference>
<protein>
    <recommendedName>
        <fullName evidence="2">Activator of Hsp90 ATPase homologue 1/2-like C-terminal domain-containing protein</fullName>
    </recommendedName>
</protein>
<dbReference type="OrthoDB" id="8117292at2"/>